<dbReference type="GO" id="GO:0007165">
    <property type="term" value="P:signal transduction"/>
    <property type="evidence" value="ECO:0007669"/>
    <property type="project" value="TreeGrafter"/>
</dbReference>
<feature type="binding site" evidence="2">
    <location>
        <position position="90"/>
    </location>
    <ligand>
        <name>Mg(2+)</name>
        <dbReference type="ChEBI" id="CHEBI:18420"/>
        <label>2</label>
    </ligand>
</feature>
<evidence type="ECO:0000313" key="4">
    <source>
        <dbReference type="Proteomes" id="UP000558284"/>
    </source>
</evidence>
<feature type="binding site" evidence="2">
    <location>
        <position position="73"/>
    </location>
    <ligand>
        <name>Mg(2+)</name>
        <dbReference type="ChEBI" id="CHEBI:18420"/>
        <label>1</label>
        <note>catalytic</note>
    </ligand>
</feature>
<feature type="binding site" evidence="2">
    <location>
        <position position="91"/>
    </location>
    <ligand>
        <name>Mg(2+)</name>
        <dbReference type="ChEBI" id="CHEBI:18420"/>
        <label>1</label>
        <note>catalytic</note>
    </ligand>
</feature>
<dbReference type="EMBL" id="JACDTY010000026">
    <property type="protein sequence ID" value="MBA1144667.1"/>
    <property type="molecule type" value="Genomic_DNA"/>
</dbReference>
<proteinExistence type="inferred from homology"/>
<comment type="cofactor">
    <cofactor evidence="2">
        <name>Mg(2+)</name>
        <dbReference type="ChEBI" id="CHEBI:18420"/>
    </cofactor>
</comment>
<dbReference type="CDD" id="cd01641">
    <property type="entry name" value="Bacterial_IMPase_like_1"/>
    <property type="match status" value="1"/>
</dbReference>
<feature type="binding site" evidence="2">
    <location>
        <position position="215"/>
    </location>
    <ligand>
        <name>Mg(2+)</name>
        <dbReference type="ChEBI" id="CHEBI:18420"/>
        <label>1</label>
        <note>catalytic</note>
    </ligand>
</feature>
<dbReference type="RefSeq" id="WP_181061602.1">
    <property type="nucleotide sequence ID" value="NZ_JACDTY010000026.1"/>
</dbReference>
<dbReference type="GO" id="GO:0046872">
    <property type="term" value="F:metal ion binding"/>
    <property type="evidence" value="ECO:0007669"/>
    <property type="project" value="UniProtKB-KW"/>
</dbReference>
<dbReference type="Proteomes" id="UP000558284">
    <property type="component" value="Unassembled WGS sequence"/>
</dbReference>
<dbReference type="GO" id="GO:0006020">
    <property type="term" value="P:inositol metabolic process"/>
    <property type="evidence" value="ECO:0007669"/>
    <property type="project" value="TreeGrafter"/>
</dbReference>
<keyword evidence="4" id="KW-1185">Reference proteome</keyword>
<sequence>MSNDALPSLDFFLSLVEAASFITLPKFRTRLAADAKVKPGVKFDPVTDADREAEIAIREIIKSAYPDHSILGEEFGTTGVGPIQWVIDPIDGTKPYLCGIPVWGTLIGVTVDGRATRGIMSQPYTGEFFWGDQSEAFSESARGRSTLRTSNVSALSEAICHTTSPEPFTRRSGRGFAKLSSAVKFTRYGGECYAFAMLAAGQIDLCVEPSMQPYDIVPLIPIIESAGGIVTRFDGGRAERGGKVLASANRALHEAALEMLNDGC</sequence>
<dbReference type="PANTHER" id="PTHR20854">
    <property type="entry name" value="INOSITOL MONOPHOSPHATASE"/>
    <property type="match status" value="1"/>
</dbReference>
<name>A0A838BF29_9HYPH</name>
<dbReference type="PANTHER" id="PTHR20854:SF4">
    <property type="entry name" value="INOSITOL-1-MONOPHOSPHATASE-RELATED"/>
    <property type="match status" value="1"/>
</dbReference>
<evidence type="ECO:0000256" key="1">
    <source>
        <dbReference type="ARBA" id="ARBA00009759"/>
    </source>
</evidence>
<dbReference type="InterPro" id="IPR000760">
    <property type="entry name" value="Inositol_monophosphatase-like"/>
</dbReference>
<dbReference type="PRINTS" id="PR00377">
    <property type="entry name" value="IMPHPHTASES"/>
</dbReference>
<keyword evidence="2" id="KW-0460">Magnesium</keyword>
<dbReference type="Gene3D" id="3.40.190.80">
    <property type="match status" value="1"/>
</dbReference>
<comment type="caution">
    <text evidence="3">The sequence shown here is derived from an EMBL/GenBank/DDBJ whole genome shotgun (WGS) entry which is preliminary data.</text>
</comment>
<dbReference type="GO" id="GO:0008934">
    <property type="term" value="F:inositol monophosphate 1-phosphatase activity"/>
    <property type="evidence" value="ECO:0007669"/>
    <property type="project" value="TreeGrafter"/>
</dbReference>
<keyword evidence="2" id="KW-0479">Metal-binding</keyword>
<feature type="binding site" evidence="2">
    <location>
        <position position="88"/>
    </location>
    <ligand>
        <name>Mg(2+)</name>
        <dbReference type="ChEBI" id="CHEBI:18420"/>
        <label>1</label>
        <note>catalytic</note>
    </ligand>
</feature>
<reference evidence="3 4" key="1">
    <citation type="submission" date="2020-07" db="EMBL/GenBank/DDBJ databases">
        <title>Definition of the novel symbiovar canariense within Mesorhizobium novociceri, a new species of genus Mesorhizobium nodulating Cicer canariense in the Caldera de Taburiente National Park (La Palma, Canary Islands).</title>
        <authorList>
            <person name="Leon-Barrios M."/>
            <person name="Perez-Yepez J."/>
            <person name="Flores-Felix J.D."/>
            <person name="Ramirez-Baena M.H."/>
            <person name="Pulido-Suarez L."/>
            <person name="Igual J.M."/>
            <person name="Velazquez E."/>
            <person name="Peix A."/>
        </authorList>
    </citation>
    <scope>NUCLEOTIDE SEQUENCE [LARGE SCALE GENOMIC DNA]</scope>
    <source>
        <strain evidence="3 4">CCANP35</strain>
    </source>
</reference>
<dbReference type="Pfam" id="PF00459">
    <property type="entry name" value="Inositol_P"/>
    <property type="match status" value="1"/>
</dbReference>
<comment type="similarity">
    <text evidence="1">Belongs to the inositol monophosphatase superfamily.</text>
</comment>
<evidence type="ECO:0000313" key="3">
    <source>
        <dbReference type="EMBL" id="MBA1144667.1"/>
    </source>
</evidence>
<organism evidence="3 4">
    <name type="scientific">Mesorhizobium neociceri</name>
    <dbReference type="NCBI Taxonomy" id="1307853"/>
    <lineage>
        <taxon>Bacteria</taxon>
        <taxon>Pseudomonadati</taxon>
        <taxon>Pseudomonadota</taxon>
        <taxon>Alphaproteobacteria</taxon>
        <taxon>Hyphomicrobiales</taxon>
        <taxon>Phyllobacteriaceae</taxon>
        <taxon>Mesorhizobium</taxon>
    </lineage>
</organism>
<dbReference type="Gene3D" id="3.30.540.10">
    <property type="entry name" value="Fructose-1,6-Bisphosphatase, subunit A, domain 1"/>
    <property type="match status" value="1"/>
</dbReference>
<accession>A0A838BF29</accession>
<evidence type="ECO:0000256" key="2">
    <source>
        <dbReference type="PIRSR" id="PIRSR600760-2"/>
    </source>
</evidence>
<gene>
    <name evidence="3" type="ORF">H0241_31170</name>
</gene>
<protein>
    <submittedName>
        <fullName evidence="3">Inositol monophosphatase family protein</fullName>
    </submittedName>
</protein>
<dbReference type="AlphaFoldDB" id="A0A838BF29"/>
<dbReference type="SUPFAM" id="SSF56655">
    <property type="entry name" value="Carbohydrate phosphatase"/>
    <property type="match status" value="1"/>
</dbReference>